<keyword evidence="3" id="KW-1185">Reference proteome</keyword>
<evidence type="ECO:0000313" key="3">
    <source>
        <dbReference type="Proteomes" id="UP000199581"/>
    </source>
</evidence>
<protein>
    <submittedName>
        <fullName evidence="2">Uncharacterized protein</fullName>
    </submittedName>
</protein>
<keyword evidence="1" id="KW-0472">Membrane</keyword>
<organism evidence="2 3">
    <name type="scientific">Desulfomicrobium norvegicum (strain DSM 1741 / NCIMB 8310)</name>
    <name type="common">Desulfovibrio baculatus (strain Norway 4)</name>
    <name type="synonym">Desulfovibrio desulfuricans (strain Norway 4)</name>
    <dbReference type="NCBI Taxonomy" id="52561"/>
    <lineage>
        <taxon>Bacteria</taxon>
        <taxon>Pseudomonadati</taxon>
        <taxon>Thermodesulfobacteriota</taxon>
        <taxon>Desulfovibrionia</taxon>
        <taxon>Desulfovibrionales</taxon>
        <taxon>Desulfomicrobiaceae</taxon>
        <taxon>Desulfomicrobium</taxon>
    </lineage>
</organism>
<keyword evidence="1" id="KW-0812">Transmembrane</keyword>
<feature type="transmembrane region" description="Helical" evidence="1">
    <location>
        <begin position="158"/>
        <end position="175"/>
    </location>
</feature>
<keyword evidence="1" id="KW-1133">Transmembrane helix</keyword>
<dbReference type="AlphaFoldDB" id="A0A8G2C1A4"/>
<name>A0A8G2C1A4_DESNO</name>
<reference evidence="2 3" key="1">
    <citation type="submission" date="2016-10" db="EMBL/GenBank/DDBJ databases">
        <authorList>
            <person name="Varghese N."/>
            <person name="Submissions S."/>
        </authorList>
    </citation>
    <scope>NUCLEOTIDE SEQUENCE [LARGE SCALE GENOMIC DNA]</scope>
    <source>
        <strain evidence="2 3">DSM 1741</strain>
    </source>
</reference>
<proteinExistence type="predicted"/>
<sequence>MSVCVIVVSCALPTQKPLSYTAIRSVYTYEERIIQTQRTLASISESIPFAKVILIEGGMIDIQEFMPASIDYYYIGSSPIVRWAVDSPFKGLGEAVMLLYAMMKCGFDKEVDLFFKLSARYVITNSFCLDSWSSDKISFLFRNGSVSTRCYAVSKKCIRIFIFALLCSIPMLMMGRSIENVLPRFIGKKHIASLKFLGINGFVGPDGDFINE</sequence>
<evidence type="ECO:0000313" key="2">
    <source>
        <dbReference type="EMBL" id="SFL46939.1"/>
    </source>
</evidence>
<comment type="caution">
    <text evidence="2">The sequence shown here is derived from an EMBL/GenBank/DDBJ whole genome shotgun (WGS) entry which is preliminary data.</text>
</comment>
<evidence type="ECO:0000256" key="1">
    <source>
        <dbReference type="SAM" id="Phobius"/>
    </source>
</evidence>
<gene>
    <name evidence="2" type="ORF">SAMN05421830_102311</name>
</gene>
<dbReference type="EMBL" id="FOTO01000002">
    <property type="protein sequence ID" value="SFL46939.1"/>
    <property type="molecule type" value="Genomic_DNA"/>
</dbReference>
<accession>A0A8G2C1A4</accession>
<dbReference type="Proteomes" id="UP000199581">
    <property type="component" value="Unassembled WGS sequence"/>
</dbReference>